<dbReference type="KEGG" id="lpy:FIV34_14740"/>
<dbReference type="EMBL" id="CP041046">
    <property type="protein sequence ID" value="QDE40376.1"/>
    <property type="molecule type" value="Genomic_DNA"/>
</dbReference>
<dbReference type="AlphaFoldDB" id="A0A4Y5Z611"/>
<evidence type="ECO:0000259" key="1">
    <source>
        <dbReference type="Pfam" id="PF08878"/>
    </source>
</evidence>
<feature type="domain" description="Anti-bacteriophage protein A/HamA C-terminal" evidence="1">
    <location>
        <begin position="39"/>
        <end position="297"/>
    </location>
</feature>
<organism evidence="2 3">
    <name type="scientific">Luteibacter pinisoli</name>
    <dbReference type="NCBI Taxonomy" id="2589080"/>
    <lineage>
        <taxon>Bacteria</taxon>
        <taxon>Pseudomonadati</taxon>
        <taxon>Pseudomonadota</taxon>
        <taxon>Gammaproteobacteria</taxon>
        <taxon>Lysobacterales</taxon>
        <taxon>Rhodanobacteraceae</taxon>
        <taxon>Luteibacter</taxon>
    </lineage>
</organism>
<keyword evidence="3" id="KW-1185">Reference proteome</keyword>
<dbReference type="OrthoDB" id="785623at2"/>
<evidence type="ECO:0000313" key="3">
    <source>
        <dbReference type="Proteomes" id="UP000316093"/>
    </source>
</evidence>
<gene>
    <name evidence="2" type="ORF">FIV34_14740</name>
</gene>
<name>A0A4Y5Z611_9GAMM</name>
<accession>A0A4Y5Z611</accession>
<dbReference type="Pfam" id="PF08878">
    <property type="entry name" value="HamA"/>
    <property type="match status" value="1"/>
</dbReference>
<protein>
    <submittedName>
        <fullName evidence="2">DUF1837 domain-containing protein</fullName>
    </submittedName>
</protein>
<evidence type="ECO:0000313" key="2">
    <source>
        <dbReference type="EMBL" id="QDE40376.1"/>
    </source>
</evidence>
<reference evidence="2 3" key="1">
    <citation type="submission" date="2019-06" db="EMBL/GenBank/DDBJ databases">
        <title>A complete genome sequence for Luteibacter pinisoli MAH-14.</title>
        <authorList>
            <person name="Baltrus D.A."/>
        </authorList>
    </citation>
    <scope>NUCLEOTIDE SEQUENCE [LARGE SCALE GENOMIC DNA]</scope>
    <source>
        <strain evidence="2 3">MAH-14</strain>
    </source>
</reference>
<dbReference type="Proteomes" id="UP000316093">
    <property type="component" value="Chromosome"/>
</dbReference>
<sequence>MISEQELDNLLSSTDKLFSNIYAFSLDPCDFGGKSHSGCAIAHQDLLERRVDFLRELRNTMSAWVYSKNKFAALFNEALANRNLDLQNATAQLNELVRSKFRRGYPAGQFGELLLFNLLQRFYKAPPILRKMPLTTNPKIERHGADAIHYRRSGNLNIVYLGEAKTYSSKNSFSKAVGDAIESTYGSYLGFQNELNLYVYDDLVADELLPVAKAVKENALDDFVLEAVCIISYDEQTQKVGETEADLHDCIEALVAKRLAALKTKHGDGVNGPIFRRMHFYFLPFWGLKNLLEEFDK</sequence>
<proteinExistence type="predicted"/>
<dbReference type="InterPro" id="IPR014976">
    <property type="entry name" value="AbpA_HamA_C"/>
</dbReference>
<dbReference type="RefSeq" id="WP_139984029.1">
    <property type="nucleotide sequence ID" value="NZ_CP041046.1"/>
</dbReference>